<gene>
    <name evidence="3" type="ORF">CJD35_20095</name>
    <name evidence="4" type="ORF">MBESOW_P1930</name>
</gene>
<proteinExistence type="inferred from homology"/>
<name>A0A249MZY8_SPHXE</name>
<keyword evidence="3" id="KW-0614">Plasmid</keyword>
<dbReference type="EMBL" id="CP022748">
    <property type="protein sequence ID" value="ASY46795.1"/>
    <property type="molecule type" value="Genomic_DNA"/>
</dbReference>
<dbReference type="Gene3D" id="1.10.10.1550">
    <property type="entry name" value="ROS/MUCR transcriptional regulator protein"/>
    <property type="match status" value="1"/>
</dbReference>
<accession>A0A401J238</accession>
<dbReference type="GO" id="GO:0003677">
    <property type="term" value="F:DNA binding"/>
    <property type="evidence" value="ECO:0007669"/>
    <property type="project" value="InterPro"/>
</dbReference>
<evidence type="ECO:0000313" key="3">
    <source>
        <dbReference type="EMBL" id="ASY46795.1"/>
    </source>
</evidence>
<feature type="compositionally biased region" description="Low complexity" evidence="2">
    <location>
        <begin position="211"/>
        <end position="278"/>
    </location>
</feature>
<dbReference type="STRING" id="1192759.GCA_000277525_02417"/>
<keyword evidence="6" id="KW-1185">Reference proteome</keyword>
<dbReference type="Pfam" id="PF05443">
    <property type="entry name" value="ROS_MUCR"/>
    <property type="match status" value="1"/>
</dbReference>
<dbReference type="KEGG" id="shyd:CJD35_20095"/>
<dbReference type="EMBL" id="BBQY01000005">
    <property type="protein sequence ID" value="GBH30675.1"/>
    <property type="molecule type" value="Genomic_DNA"/>
</dbReference>
<feature type="region of interest" description="Disordered" evidence="2">
    <location>
        <begin position="190"/>
        <end position="308"/>
    </location>
</feature>
<accession>A0A249MZY8</accession>
<evidence type="ECO:0000256" key="2">
    <source>
        <dbReference type="SAM" id="MobiDB-lite"/>
    </source>
</evidence>
<dbReference type="Proteomes" id="UP000290975">
    <property type="component" value="Unassembled WGS sequence"/>
</dbReference>
<dbReference type="AlphaFoldDB" id="A0A249MZY8"/>
<sequence length="308" mass="30912">MAEAEQSDVMSLTVALLSAYFANNTVPSSELPALVEGTRKALLGDAPVVSPAPEETVSAPVSVEPAAVPPTPAPEFKPAVTVDASLASPDQILSLIDGKPYKSLKRHLSTHGLTPAEYRARYDLPADYPMVAPGYSAARREAALKLGLGGKRKDVAANPALAEAGSEAPAAEVAPAEVVAEVPAPVRKARVNASAPATKAKPNAVAGKGKPSAVAETVAAPAGEPAPTPEATASEAAQVKATPARGPRAKAAPAKASPKTSNAKAAIGKGKPAAAVEPAKPKRSRATKADTPPTAPVEIAPAETASAE</sequence>
<dbReference type="RefSeq" id="WP_011950460.1">
    <property type="nucleotide sequence ID" value="NZ_BBQY01000005.1"/>
</dbReference>
<geneLocation type="plasmid" evidence="3 5">
    <name>p2</name>
</geneLocation>
<evidence type="ECO:0000313" key="5">
    <source>
        <dbReference type="Proteomes" id="UP000217141"/>
    </source>
</evidence>
<comment type="similarity">
    <text evidence="1">Belongs to the ros/MucR family.</text>
</comment>
<dbReference type="InterPro" id="IPR041920">
    <property type="entry name" value="ROS/MUCR_sf"/>
</dbReference>
<protein>
    <submittedName>
        <fullName evidence="3">MucR family transcriptional regulator</fullName>
    </submittedName>
</protein>
<dbReference type="InterPro" id="IPR008807">
    <property type="entry name" value="ROS_MUCR"/>
</dbReference>
<reference evidence="4 6" key="1">
    <citation type="submission" date="2014-12" db="EMBL/GenBank/DDBJ databases">
        <title>Whole genome sequencing of Sphingobium xenophagum OW59.</title>
        <authorList>
            <person name="Ohta Y."/>
            <person name="Nishi S."/>
            <person name="Hatada Y."/>
        </authorList>
    </citation>
    <scope>NUCLEOTIDE SEQUENCE [LARGE SCALE GENOMIC DNA]</scope>
    <source>
        <strain evidence="4 6">OW59</strain>
    </source>
</reference>
<dbReference type="Proteomes" id="UP000217141">
    <property type="component" value="Plasmid p2"/>
</dbReference>
<dbReference type="GO" id="GO:0006355">
    <property type="term" value="P:regulation of DNA-templated transcription"/>
    <property type="evidence" value="ECO:0007669"/>
    <property type="project" value="InterPro"/>
</dbReference>
<evidence type="ECO:0000313" key="4">
    <source>
        <dbReference type="EMBL" id="GBH30675.1"/>
    </source>
</evidence>
<dbReference type="GO" id="GO:0008270">
    <property type="term" value="F:zinc ion binding"/>
    <property type="evidence" value="ECO:0007669"/>
    <property type="project" value="InterPro"/>
</dbReference>
<evidence type="ECO:0000256" key="1">
    <source>
        <dbReference type="ARBA" id="ARBA00007031"/>
    </source>
</evidence>
<evidence type="ECO:0000313" key="6">
    <source>
        <dbReference type="Proteomes" id="UP000290975"/>
    </source>
</evidence>
<reference evidence="3 5" key="2">
    <citation type="submission" date="2017-08" db="EMBL/GenBank/DDBJ databases">
        <title>Whole Genome Sequence of Sphingobium hydrophobicum C1: Insights into Adaption to the Electronic-waste Contaminated Sediment.</title>
        <authorList>
            <person name="Song D."/>
            <person name="Chen X."/>
            <person name="Xu M."/>
        </authorList>
    </citation>
    <scope>NUCLEOTIDE SEQUENCE [LARGE SCALE GENOMIC DNA]</scope>
    <source>
        <strain evidence="3 5">C1</strain>
        <plasmid evidence="3 5">p2</plasmid>
    </source>
</reference>
<organism evidence="3 5">
    <name type="scientific">Sphingobium xenophagum</name>
    <dbReference type="NCBI Taxonomy" id="121428"/>
    <lineage>
        <taxon>Bacteria</taxon>
        <taxon>Pseudomonadati</taxon>
        <taxon>Pseudomonadota</taxon>
        <taxon>Alphaproteobacteria</taxon>
        <taxon>Sphingomonadales</taxon>
        <taxon>Sphingomonadaceae</taxon>
        <taxon>Sphingobium</taxon>
    </lineage>
</organism>